<organism evidence="1 2">
    <name type="scientific">Pyrenophora teres f. teres</name>
    <dbReference type="NCBI Taxonomy" id="97479"/>
    <lineage>
        <taxon>Eukaryota</taxon>
        <taxon>Fungi</taxon>
        <taxon>Dikarya</taxon>
        <taxon>Ascomycota</taxon>
        <taxon>Pezizomycotina</taxon>
        <taxon>Dothideomycetes</taxon>
        <taxon>Pleosporomycetidae</taxon>
        <taxon>Pleosporales</taxon>
        <taxon>Pleosporineae</taxon>
        <taxon>Pleosporaceae</taxon>
        <taxon>Pyrenophora</taxon>
    </lineage>
</organism>
<evidence type="ECO:0000313" key="1">
    <source>
        <dbReference type="EMBL" id="CAE7194401.1"/>
    </source>
</evidence>
<dbReference type="PANTHER" id="PTHR43884:SF34">
    <property type="entry name" value="ACYL-COA DEHYDROGENASE FAMILY PROTEIN"/>
    <property type="match status" value="1"/>
</dbReference>
<dbReference type="SUPFAM" id="SSF47203">
    <property type="entry name" value="Acyl-CoA dehydrogenase C-terminal domain-like"/>
    <property type="match status" value="1"/>
</dbReference>
<proteinExistence type="predicted"/>
<sequence>MNFSIPDDLKQYLADLDRLADEAGFYRISLPKQYGGQNSEDGRRSNLWMAVIREHLAAKGLGLFNDLQTEHSMVGTFPGVVMLMNFDNAHQKEELIPLRLQGKFRMTFGLTEPGHGSDATHGDKGTTRFWTWVERLAAEWVQAMAQWTLNMPTDHATVSIKDVWVPESAALGHIYNGLGVAQAFVHETRIRQAASSLGAAVYCVQQSVKYANDGAPFGTLLSHN</sequence>
<dbReference type="InterPro" id="IPR036250">
    <property type="entry name" value="AcylCo_DH-like_C"/>
</dbReference>
<gene>
    <name evidence="1" type="ORF">PTTW11_07945</name>
</gene>
<name>A0A6S6W838_9PLEO</name>
<dbReference type="PANTHER" id="PTHR43884">
    <property type="entry name" value="ACYL-COA DEHYDROGENASE"/>
    <property type="match status" value="1"/>
</dbReference>
<dbReference type="GO" id="GO:0033539">
    <property type="term" value="P:fatty acid beta-oxidation using acyl-CoA dehydrogenase"/>
    <property type="evidence" value="ECO:0007669"/>
    <property type="project" value="TreeGrafter"/>
</dbReference>
<reference evidence="1" key="1">
    <citation type="submission" date="2021-02" db="EMBL/GenBank/DDBJ databases">
        <authorList>
            <person name="Syme A R."/>
            <person name="Syme A R."/>
            <person name="Moolhuijzen P."/>
        </authorList>
    </citation>
    <scope>NUCLEOTIDE SEQUENCE</scope>
    <source>
        <strain evidence="1">W1-1</strain>
    </source>
</reference>
<dbReference type="InterPro" id="IPR037069">
    <property type="entry name" value="AcylCoA_DH/ox_N_sf"/>
</dbReference>
<dbReference type="Gene3D" id="1.20.140.10">
    <property type="entry name" value="Butyryl-CoA Dehydrogenase, subunit A, domain 3"/>
    <property type="match status" value="1"/>
</dbReference>
<dbReference type="EMBL" id="HG992983">
    <property type="protein sequence ID" value="CAE7194401.1"/>
    <property type="molecule type" value="Genomic_DNA"/>
</dbReference>
<evidence type="ECO:0000313" key="2">
    <source>
        <dbReference type="Proteomes" id="UP000472372"/>
    </source>
</evidence>
<protein>
    <submittedName>
        <fullName evidence="1">CaiA</fullName>
    </submittedName>
</protein>
<dbReference type="Gene3D" id="2.40.110.10">
    <property type="entry name" value="Butyryl-CoA Dehydrogenase, subunit A, domain 2"/>
    <property type="match status" value="1"/>
</dbReference>
<dbReference type="AlphaFoldDB" id="A0A6S6W838"/>
<dbReference type="GO" id="GO:0050660">
    <property type="term" value="F:flavin adenine dinucleotide binding"/>
    <property type="evidence" value="ECO:0007669"/>
    <property type="project" value="InterPro"/>
</dbReference>
<dbReference type="InterPro" id="IPR009100">
    <property type="entry name" value="AcylCoA_DH/oxidase_NM_dom_sf"/>
</dbReference>
<dbReference type="Gene3D" id="1.10.540.10">
    <property type="entry name" value="Acyl-CoA dehydrogenase/oxidase, N-terminal domain"/>
    <property type="match status" value="1"/>
</dbReference>
<dbReference type="InterPro" id="IPR046373">
    <property type="entry name" value="Acyl-CoA_Oxase/DH_mid-dom_sf"/>
</dbReference>
<dbReference type="GO" id="GO:0046359">
    <property type="term" value="P:butyrate catabolic process"/>
    <property type="evidence" value="ECO:0007669"/>
    <property type="project" value="TreeGrafter"/>
</dbReference>
<dbReference type="SUPFAM" id="SSF56645">
    <property type="entry name" value="Acyl-CoA dehydrogenase NM domain-like"/>
    <property type="match status" value="1"/>
</dbReference>
<accession>A0A6S6W838</accession>
<dbReference type="Proteomes" id="UP000472372">
    <property type="component" value="Chromosome 7"/>
</dbReference>
<dbReference type="GO" id="GO:0003995">
    <property type="term" value="F:acyl-CoA dehydrogenase activity"/>
    <property type="evidence" value="ECO:0007669"/>
    <property type="project" value="TreeGrafter"/>
</dbReference>